<reference evidence="1" key="1">
    <citation type="journal article" date="2019" name="Sci. Rep.">
        <title>Draft genome of Tanacetum cinerariifolium, the natural source of mosquito coil.</title>
        <authorList>
            <person name="Yamashiro T."/>
            <person name="Shiraishi A."/>
            <person name="Satake H."/>
            <person name="Nakayama K."/>
        </authorList>
    </citation>
    <scope>NUCLEOTIDE SEQUENCE</scope>
</reference>
<comment type="caution">
    <text evidence="1">The sequence shown here is derived from an EMBL/GenBank/DDBJ whole genome shotgun (WGS) entry which is preliminary data.</text>
</comment>
<organism evidence="1">
    <name type="scientific">Tanacetum cinerariifolium</name>
    <name type="common">Dalmatian daisy</name>
    <name type="synonym">Chrysanthemum cinerariifolium</name>
    <dbReference type="NCBI Taxonomy" id="118510"/>
    <lineage>
        <taxon>Eukaryota</taxon>
        <taxon>Viridiplantae</taxon>
        <taxon>Streptophyta</taxon>
        <taxon>Embryophyta</taxon>
        <taxon>Tracheophyta</taxon>
        <taxon>Spermatophyta</taxon>
        <taxon>Magnoliopsida</taxon>
        <taxon>eudicotyledons</taxon>
        <taxon>Gunneridae</taxon>
        <taxon>Pentapetalae</taxon>
        <taxon>asterids</taxon>
        <taxon>campanulids</taxon>
        <taxon>Asterales</taxon>
        <taxon>Asteraceae</taxon>
        <taxon>Asteroideae</taxon>
        <taxon>Anthemideae</taxon>
        <taxon>Anthemidinae</taxon>
        <taxon>Tanacetum</taxon>
    </lineage>
</organism>
<accession>A0A6L2M7L7</accession>
<protein>
    <submittedName>
        <fullName evidence="1">Putative ribonuclease H-like domain-containing protein</fullName>
    </submittedName>
</protein>
<sequence length="416" mass="47357">RRNRTLVEAARTMLSAAKVPLFFWTEASATACFTQNHMNTFYQRYPSKHRWTKDHPLEQVIGNPLQSVRTRRQLESDAEMCMFALTHLEVSLIQPSSNEPFQAPHNPPSLEPFINGLDHGRCSVFITSYPDCLWQILHLNPFRRSSNAVRTSNKQCKLPYALDQTELIIISSYCNPIQILVAMPFHNLEFYDSNDSSLGIYITSRLPVNSETVKLLTFTPPIGDSPKGMLVVVYWFLYPHSPRHQVFNPLDMPLICCLRLHFFQVIFELNQNFTRPLHQFIRRSSKKFRGQCINSEQIHKKVGEVQRSIHKLIERGASIILLCQFVYPRLNAFVDSWQDSLADACRDLDPIVDQPTLLVAVSDGALADSGSLPYLRLFDPWSGPAEGSSSLSSSSSCLLFRVTVSPYVSRMISSDS</sequence>
<evidence type="ECO:0000313" key="1">
    <source>
        <dbReference type="EMBL" id="GEU68305.1"/>
    </source>
</evidence>
<gene>
    <name evidence="1" type="ORF">Tci_040283</name>
</gene>
<dbReference type="EMBL" id="BKCJ010005724">
    <property type="protein sequence ID" value="GEU68305.1"/>
    <property type="molecule type" value="Genomic_DNA"/>
</dbReference>
<dbReference type="AlphaFoldDB" id="A0A6L2M7L7"/>
<name>A0A6L2M7L7_TANCI</name>
<proteinExistence type="predicted"/>
<feature type="non-terminal residue" evidence="1">
    <location>
        <position position="1"/>
    </location>
</feature>